<keyword evidence="3" id="KW-1185">Reference proteome</keyword>
<protein>
    <submittedName>
        <fullName evidence="2">Uncharacterized protein</fullName>
    </submittedName>
</protein>
<feature type="region of interest" description="Disordered" evidence="1">
    <location>
        <begin position="122"/>
        <end position="147"/>
    </location>
</feature>
<dbReference type="EMBL" id="CAJNNV010027770">
    <property type="protein sequence ID" value="CAE8621565.1"/>
    <property type="molecule type" value="Genomic_DNA"/>
</dbReference>
<evidence type="ECO:0000313" key="3">
    <source>
        <dbReference type="Proteomes" id="UP000654075"/>
    </source>
</evidence>
<dbReference type="Proteomes" id="UP000654075">
    <property type="component" value="Unassembled WGS sequence"/>
</dbReference>
<dbReference type="AlphaFoldDB" id="A0A813G3W1"/>
<feature type="compositionally biased region" description="Low complexity" evidence="1">
    <location>
        <begin position="1"/>
        <end position="50"/>
    </location>
</feature>
<accession>A0A813G3W1</accession>
<comment type="caution">
    <text evidence="2">The sequence shown here is derived from an EMBL/GenBank/DDBJ whole genome shotgun (WGS) entry which is preliminary data.</text>
</comment>
<feature type="compositionally biased region" description="Acidic residues" evidence="1">
    <location>
        <begin position="51"/>
        <end position="63"/>
    </location>
</feature>
<sequence>MELQGEQKAQQQQPPGEQQQQQQQEQQQQQHQQQQQQQQQQQSSQQVQEQAEVEQEPEDAEMESSDKLQSQVEQQPQSCGHEPGKQLPLQEDESKAPSRRQSLRARVLAELGVGDPAETMARASARTLEHDGLISEAKQQETAKQGSLEEAGRLVAALGGEVKEVENVELEALDRVKAVAKKRREAAKVTAQRRAELQDVLVLLEMEAARHAKVREGAASFESQQDAKRQKMDELQQVLDEAEKAKDEMKQRERDAREAMRKLVNEQKQLSRLGPFGLRQRASQKARVQGSQRRSRG</sequence>
<feature type="region of interest" description="Disordered" evidence="1">
    <location>
        <begin position="1"/>
        <end position="103"/>
    </location>
</feature>
<evidence type="ECO:0000256" key="1">
    <source>
        <dbReference type="SAM" id="MobiDB-lite"/>
    </source>
</evidence>
<feature type="compositionally biased region" description="Polar residues" evidence="1">
    <location>
        <begin position="67"/>
        <end position="78"/>
    </location>
</feature>
<feature type="compositionally biased region" description="Basic and acidic residues" evidence="1">
    <location>
        <begin position="241"/>
        <end position="265"/>
    </location>
</feature>
<dbReference type="OrthoDB" id="449407at2759"/>
<proteinExistence type="predicted"/>
<feature type="compositionally biased region" description="Basic and acidic residues" evidence="1">
    <location>
        <begin position="127"/>
        <end position="141"/>
    </location>
</feature>
<feature type="region of interest" description="Disordered" evidence="1">
    <location>
        <begin position="216"/>
        <end position="297"/>
    </location>
</feature>
<name>A0A813G3W1_POLGL</name>
<organism evidence="2 3">
    <name type="scientific">Polarella glacialis</name>
    <name type="common">Dinoflagellate</name>
    <dbReference type="NCBI Taxonomy" id="89957"/>
    <lineage>
        <taxon>Eukaryota</taxon>
        <taxon>Sar</taxon>
        <taxon>Alveolata</taxon>
        <taxon>Dinophyceae</taxon>
        <taxon>Suessiales</taxon>
        <taxon>Suessiaceae</taxon>
        <taxon>Polarella</taxon>
    </lineage>
</organism>
<reference evidence="2" key="1">
    <citation type="submission" date="2021-02" db="EMBL/GenBank/DDBJ databases">
        <authorList>
            <person name="Dougan E. K."/>
            <person name="Rhodes N."/>
            <person name="Thang M."/>
            <person name="Chan C."/>
        </authorList>
    </citation>
    <scope>NUCLEOTIDE SEQUENCE</scope>
</reference>
<evidence type="ECO:0000313" key="2">
    <source>
        <dbReference type="EMBL" id="CAE8621565.1"/>
    </source>
</evidence>
<gene>
    <name evidence="2" type="ORF">PGLA1383_LOCUS39084</name>
</gene>
<feature type="compositionally biased region" description="Basic and acidic residues" evidence="1">
    <location>
        <begin position="225"/>
        <end position="234"/>
    </location>
</feature>